<gene>
    <name evidence="1" type="ORF">SAMN05446037_1002197</name>
</gene>
<accession>A0A239AQF3</accession>
<dbReference type="EMBL" id="FZOJ01000002">
    <property type="protein sequence ID" value="SNR97867.1"/>
    <property type="molecule type" value="Genomic_DNA"/>
</dbReference>
<protein>
    <submittedName>
        <fullName evidence="1">Uncharacterized protein</fullName>
    </submittedName>
</protein>
<keyword evidence="2" id="KW-1185">Reference proteome</keyword>
<evidence type="ECO:0000313" key="1">
    <source>
        <dbReference type="EMBL" id="SNR97867.1"/>
    </source>
</evidence>
<dbReference type="Proteomes" id="UP000198304">
    <property type="component" value="Unassembled WGS sequence"/>
</dbReference>
<name>A0A239AQF3_9FIRM</name>
<evidence type="ECO:0000313" key="2">
    <source>
        <dbReference type="Proteomes" id="UP000198304"/>
    </source>
</evidence>
<sequence>MRDELRKLQRRLGITSLYVTHDQAEAMAISEKNGMFNEGEEVNVQLDLDSIRLLSK</sequence>
<dbReference type="RefSeq" id="WP_207652477.1">
    <property type="nucleotide sequence ID" value="NZ_FZOJ01000002.1"/>
</dbReference>
<organism evidence="1 2">
    <name type="scientific">Anaerovirgula multivorans</name>
    <dbReference type="NCBI Taxonomy" id="312168"/>
    <lineage>
        <taxon>Bacteria</taxon>
        <taxon>Bacillati</taxon>
        <taxon>Bacillota</taxon>
        <taxon>Clostridia</taxon>
        <taxon>Peptostreptococcales</taxon>
        <taxon>Natronincolaceae</taxon>
        <taxon>Anaerovirgula</taxon>
    </lineage>
</organism>
<dbReference type="AlphaFoldDB" id="A0A239AQF3"/>
<dbReference type="InterPro" id="IPR027417">
    <property type="entry name" value="P-loop_NTPase"/>
</dbReference>
<dbReference type="SUPFAM" id="SSF52540">
    <property type="entry name" value="P-loop containing nucleoside triphosphate hydrolases"/>
    <property type="match status" value="1"/>
</dbReference>
<proteinExistence type="predicted"/>
<reference evidence="1 2" key="1">
    <citation type="submission" date="2017-06" db="EMBL/GenBank/DDBJ databases">
        <authorList>
            <person name="Kim H.J."/>
            <person name="Triplett B.A."/>
        </authorList>
    </citation>
    <scope>NUCLEOTIDE SEQUENCE [LARGE SCALE GENOMIC DNA]</scope>
    <source>
        <strain evidence="1 2">SCA</strain>
    </source>
</reference>